<organism evidence="2 3">
    <name type="scientific">Arcicella gelida</name>
    <dbReference type="NCBI Taxonomy" id="2984195"/>
    <lineage>
        <taxon>Bacteria</taxon>
        <taxon>Pseudomonadati</taxon>
        <taxon>Bacteroidota</taxon>
        <taxon>Cytophagia</taxon>
        <taxon>Cytophagales</taxon>
        <taxon>Flectobacillaceae</taxon>
        <taxon>Arcicella</taxon>
    </lineage>
</organism>
<evidence type="ECO:0000313" key="2">
    <source>
        <dbReference type="EMBL" id="MEA5404506.1"/>
    </source>
</evidence>
<reference evidence="2 3" key="1">
    <citation type="submission" date="2023-12" db="EMBL/GenBank/DDBJ databases">
        <title>Novel species of the genus Arcicella isolated from rivers.</title>
        <authorList>
            <person name="Lu H."/>
        </authorList>
    </citation>
    <scope>NUCLEOTIDE SEQUENCE [LARGE SCALE GENOMIC DNA]</scope>
    <source>
        <strain evidence="2 3">DC2W</strain>
    </source>
</reference>
<keyword evidence="1" id="KW-0812">Transmembrane</keyword>
<dbReference type="EMBL" id="JAYGIL010000021">
    <property type="protein sequence ID" value="MEA5404506.1"/>
    <property type="molecule type" value="Genomic_DNA"/>
</dbReference>
<dbReference type="Proteomes" id="UP001303899">
    <property type="component" value="Unassembled WGS sequence"/>
</dbReference>
<comment type="caution">
    <text evidence="2">The sequence shown here is derived from an EMBL/GenBank/DDBJ whole genome shotgun (WGS) entry which is preliminary data.</text>
</comment>
<keyword evidence="1" id="KW-1133">Transmembrane helix</keyword>
<evidence type="ECO:0000256" key="1">
    <source>
        <dbReference type="SAM" id="Phobius"/>
    </source>
</evidence>
<feature type="transmembrane region" description="Helical" evidence="1">
    <location>
        <begin position="25"/>
        <end position="45"/>
    </location>
</feature>
<keyword evidence="3" id="KW-1185">Reference proteome</keyword>
<protein>
    <submittedName>
        <fullName evidence="2">Uncharacterized protein</fullName>
    </submittedName>
</protein>
<sequence>MIDINKLLENGIKTENTFKFDPAQLIILVGGFMLAGLITGFAFAAGQKAFK</sequence>
<name>A0ABU5S7Q2_9BACT</name>
<gene>
    <name evidence="2" type="ORF">VB776_16355</name>
</gene>
<dbReference type="RefSeq" id="WP_323697904.1">
    <property type="nucleotide sequence ID" value="NZ_JAYGIL010000021.1"/>
</dbReference>
<accession>A0ABU5S7Q2</accession>
<keyword evidence="1" id="KW-0472">Membrane</keyword>
<evidence type="ECO:0000313" key="3">
    <source>
        <dbReference type="Proteomes" id="UP001303899"/>
    </source>
</evidence>
<proteinExistence type="predicted"/>